<gene>
    <name evidence="1" type="ORF">R1flu_013579</name>
</gene>
<sequence>MCMIRRRNNEPYSRKGGCSVWKEVLKKIRRNLFDHCNREKRAERLFGSVSESQASLLLRKQIEVLDRLQEKFEVVLNLQEWWPY</sequence>
<keyword evidence="2" id="KW-1185">Reference proteome</keyword>
<protein>
    <submittedName>
        <fullName evidence="1">Uncharacterized protein</fullName>
    </submittedName>
</protein>
<accession>A0ABD1YDP2</accession>
<reference evidence="1 2" key="1">
    <citation type="submission" date="2024-09" db="EMBL/GenBank/DDBJ databases">
        <title>Chromosome-scale assembly of Riccia fluitans.</title>
        <authorList>
            <person name="Paukszto L."/>
            <person name="Sawicki J."/>
            <person name="Karawczyk K."/>
            <person name="Piernik-Szablinska J."/>
            <person name="Szczecinska M."/>
            <person name="Mazdziarz M."/>
        </authorList>
    </citation>
    <scope>NUCLEOTIDE SEQUENCE [LARGE SCALE GENOMIC DNA]</scope>
    <source>
        <strain evidence="1">Rf_01</strain>
        <tissue evidence="1">Aerial parts of the thallus</tissue>
    </source>
</reference>
<name>A0ABD1YDP2_9MARC</name>
<dbReference type="AlphaFoldDB" id="A0ABD1YDP2"/>
<evidence type="ECO:0000313" key="2">
    <source>
        <dbReference type="Proteomes" id="UP001605036"/>
    </source>
</evidence>
<dbReference type="EMBL" id="JBHFFA010000004">
    <property type="protein sequence ID" value="KAL2628893.1"/>
    <property type="molecule type" value="Genomic_DNA"/>
</dbReference>
<dbReference type="Proteomes" id="UP001605036">
    <property type="component" value="Unassembled WGS sequence"/>
</dbReference>
<proteinExistence type="predicted"/>
<organism evidence="1 2">
    <name type="scientific">Riccia fluitans</name>
    <dbReference type="NCBI Taxonomy" id="41844"/>
    <lineage>
        <taxon>Eukaryota</taxon>
        <taxon>Viridiplantae</taxon>
        <taxon>Streptophyta</taxon>
        <taxon>Embryophyta</taxon>
        <taxon>Marchantiophyta</taxon>
        <taxon>Marchantiopsida</taxon>
        <taxon>Marchantiidae</taxon>
        <taxon>Marchantiales</taxon>
        <taxon>Ricciaceae</taxon>
        <taxon>Riccia</taxon>
    </lineage>
</organism>
<comment type="caution">
    <text evidence="1">The sequence shown here is derived from an EMBL/GenBank/DDBJ whole genome shotgun (WGS) entry which is preliminary data.</text>
</comment>
<evidence type="ECO:0000313" key="1">
    <source>
        <dbReference type="EMBL" id="KAL2628893.1"/>
    </source>
</evidence>